<dbReference type="RefSeq" id="WP_073500159.1">
    <property type="nucleotide sequence ID" value="NZ_MPOH02000007.1"/>
</dbReference>
<evidence type="ECO:0000313" key="2">
    <source>
        <dbReference type="Proteomes" id="UP000184286"/>
    </source>
</evidence>
<proteinExistence type="predicted"/>
<reference evidence="2" key="1">
    <citation type="submission" date="2016-11" db="EMBL/GenBank/DDBJ databases">
        <authorList>
            <person name="Schniete J.K."/>
            <person name="Salih T."/>
            <person name="Algora Gallardo L."/>
            <person name="Martinez Fernandez S."/>
            <person name="Herron P.R."/>
        </authorList>
    </citation>
    <scope>NUCLEOTIDE SEQUENCE [LARGE SCALE GENOMIC DNA]</scope>
    <source>
        <strain evidence="2">DSM 41896</strain>
    </source>
</reference>
<protein>
    <submittedName>
        <fullName evidence="1">Uncharacterized protein</fullName>
    </submittedName>
</protein>
<dbReference type="Proteomes" id="UP000184286">
    <property type="component" value="Unassembled WGS sequence"/>
</dbReference>
<comment type="caution">
    <text evidence="1">The sequence shown here is derived from an EMBL/GenBank/DDBJ whole genome shotgun (WGS) entry which is preliminary data.</text>
</comment>
<dbReference type="EMBL" id="MPOH02000007">
    <property type="protein sequence ID" value="OQD56845.1"/>
    <property type="molecule type" value="Genomic_DNA"/>
</dbReference>
<accession>A0A1V6MWY1</accession>
<gene>
    <name evidence="1" type="ORF">BM536_006930</name>
</gene>
<organism evidence="1 2">
    <name type="scientific">Streptomyces phaeoluteigriseus</name>
    <dbReference type="NCBI Taxonomy" id="114686"/>
    <lineage>
        <taxon>Bacteria</taxon>
        <taxon>Bacillati</taxon>
        <taxon>Actinomycetota</taxon>
        <taxon>Actinomycetes</taxon>
        <taxon>Kitasatosporales</taxon>
        <taxon>Streptomycetaceae</taxon>
        <taxon>Streptomyces</taxon>
        <taxon>Streptomyces aurantiacus group</taxon>
    </lineage>
</organism>
<dbReference type="AlphaFoldDB" id="A0A1V6MWY1"/>
<sequence length="61" mass="6613">MIVRFVGGPLGGRELSTTPSPWAGGWLTAGDADWGLYVPVHRDPTTGIVLAEVRVTIPRRR</sequence>
<reference evidence="1 2" key="2">
    <citation type="submission" date="2017-02" db="EMBL/GenBank/DDBJ databases">
        <title>Draft genome sequence of Streptomyces phaeoluteigriseus type strain DSM41896.</title>
        <authorList>
            <person name="Salih T.S."/>
            <person name="Algora Gallardo L."/>
            <person name="Melo Santos T."/>
            <person name="Filgueira Martinez S."/>
            <person name="Herron P.R."/>
        </authorList>
    </citation>
    <scope>NUCLEOTIDE SEQUENCE [LARGE SCALE GENOMIC DNA]</scope>
    <source>
        <strain evidence="1 2">DSM 41896</strain>
    </source>
</reference>
<evidence type="ECO:0000313" key="1">
    <source>
        <dbReference type="EMBL" id="OQD56845.1"/>
    </source>
</evidence>
<dbReference type="OrthoDB" id="4255972at2"/>
<name>A0A1V6MWY1_9ACTN</name>